<proteinExistence type="predicted"/>
<gene>
    <name evidence="2" type="ORF">PXEA_LOCUS7144</name>
</gene>
<reference evidence="2" key="1">
    <citation type="submission" date="2018-11" db="EMBL/GenBank/DDBJ databases">
        <authorList>
            <consortium name="Pathogen Informatics"/>
        </authorList>
    </citation>
    <scope>NUCLEOTIDE SEQUENCE</scope>
</reference>
<organism evidence="2 3">
    <name type="scientific">Protopolystoma xenopodis</name>
    <dbReference type="NCBI Taxonomy" id="117903"/>
    <lineage>
        <taxon>Eukaryota</taxon>
        <taxon>Metazoa</taxon>
        <taxon>Spiralia</taxon>
        <taxon>Lophotrochozoa</taxon>
        <taxon>Platyhelminthes</taxon>
        <taxon>Monogenea</taxon>
        <taxon>Polyopisthocotylea</taxon>
        <taxon>Polystomatidea</taxon>
        <taxon>Polystomatidae</taxon>
        <taxon>Protopolystoma</taxon>
    </lineage>
</organism>
<feature type="non-terminal residue" evidence="2">
    <location>
        <position position="1"/>
    </location>
</feature>
<protein>
    <submittedName>
        <fullName evidence="2">Uncharacterized protein</fullName>
    </submittedName>
</protein>
<name>A0A3S5A332_9PLAT</name>
<sequence>VVPATAFFQVLTDSDSEGDSCNPPAPPLPPVIGPNPANENGSSDVMSYVSPLTTTTGGNEYAGSSLTALMDSQFPRKQSNSDSHLKAASASSKHSIYLAQATPSRESDLAPTFSSHPPPFAPALPSLAVSNPPLIMPPQQYPFQFNTTIYGPHQAPAGAHPNPSVSNLLSGTQIPAAASGTYDSSSGANHVFLSFE</sequence>
<dbReference type="Proteomes" id="UP000784294">
    <property type="component" value="Unassembled WGS sequence"/>
</dbReference>
<feature type="region of interest" description="Disordered" evidence="1">
    <location>
        <begin position="13"/>
        <end position="51"/>
    </location>
</feature>
<feature type="compositionally biased region" description="Polar residues" evidence="1">
    <location>
        <begin position="37"/>
        <end position="51"/>
    </location>
</feature>
<keyword evidence="3" id="KW-1185">Reference proteome</keyword>
<comment type="caution">
    <text evidence="2">The sequence shown here is derived from an EMBL/GenBank/DDBJ whole genome shotgun (WGS) entry which is preliminary data.</text>
</comment>
<accession>A0A3S5A332</accession>
<evidence type="ECO:0000256" key="1">
    <source>
        <dbReference type="SAM" id="MobiDB-lite"/>
    </source>
</evidence>
<dbReference type="EMBL" id="CAAALY010018653">
    <property type="protein sequence ID" value="VEL13704.1"/>
    <property type="molecule type" value="Genomic_DNA"/>
</dbReference>
<feature type="compositionally biased region" description="Pro residues" evidence="1">
    <location>
        <begin position="23"/>
        <end position="33"/>
    </location>
</feature>
<evidence type="ECO:0000313" key="2">
    <source>
        <dbReference type="EMBL" id="VEL13704.1"/>
    </source>
</evidence>
<dbReference type="AlphaFoldDB" id="A0A3S5A332"/>
<evidence type="ECO:0000313" key="3">
    <source>
        <dbReference type="Proteomes" id="UP000784294"/>
    </source>
</evidence>